<keyword evidence="1" id="KW-0812">Transmembrane</keyword>
<dbReference type="Proteomes" id="UP000054248">
    <property type="component" value="Unassembled WGS sequence"/>
</dbReference>
<keyword evidence="4" id="KW-1185">Reference proteome</keyword>
<dbReference type="OrthoDB" id="3264113at2759"/>
<keyword evidence="1" id="KW-0472">Membrane</keyword>
<reference evidence="4" key="2">
    <citation type="submission" date="2015-01" db="EMBL/GenBank/DDBJ databases">
        <title>Evolutionary Origins and Diversification of the Mycorrhizal Mutualists.</title>
        <authorList>
            <consortium name="DOE Joint Genome Institute"/>
            <consortium name="Mycorrhizal Genomics Consortium"/>
            <person name="Kohler A."/>
            <person name="Kuo A."/>
            <person name="Nagy L.G."/>
            <person name="Floudas D."/>
            <person name="Copeland A."/>
            <person name="Barry K.W."/>
            <person name="Cichocki N."/>
            <person name="Veneault-Fourrey C."/>
            <person name="LaButti K."/>
            <person name="Lindquist E.A."/>
            <person name="Lipzen A."/>
            <person name="Lundell T."/>
            <person name="Morin E."/>
            <person name="Murat C."/>
            <person name="Riley R."/>
            <person name="Ohm R."/>
            <person name="Sun H."/>
            <person name="Tunlid A."/>
            <person name="Henrissat B."/>
            <person name="Grigoriev I.V."/>
            <person name="Hibbett D.S."/>
            <person name="Martin F."/>
        </authorList>
    </citation>
    <scope>NUCLEOTIDE SEQUENCE [LARGE SCALE GENOMIC DNA]</scope>
    <source>
        <strain evidence="4">MUT 4182</strain>
    </source>
</reference>
<evidence type="ECO:0000256" key="2">
    <source>
        <dbReference type="SAM" id="SignalP"/>
    </source>
</evidence>
<gene>
    <name evidence="3" type="ORF">M407DRAFT_5297</name>
</gene>
<evidence type="ECO:0000313" key="4">
    <source>
        <dbReference type="Proteomes" id="UP000054248"/>
    </source>
</evidence>
<accession>A0A0C3QSQ8</accession>
<dbReference type="EMBL" id="KN822966">
    <property type="protein sequence ID" value="KIO31084.1"/>
    <property type="molecule type" value="Genomic_DNA"/>
</dbReference>
<feature type="transmembrane region" description="Helical" evidence="1">
    <location>
        <begin position="170"/>
        <end position="195"/>
    </location>
</feature>
<feature type="chain" id="PRO_5002168590" evidence="2">
    <location>
        <begin position="23"/>
        <end position="208"/>
    </location>
</feature>
<organism evidence="3 4">
    <name type="scientific">Tulasnella calospora MUT 4182</name>
    <dbReference type="NCBI Taxonomy" id="1051891"/>
    <lineage>
        <taxon>Eukaryota</taxon>
        <taxon>Fungi</taxon>
        <taxon>Dikarya</taxon>
        <taxon>Basidiomycota</taxon>
        <taxon>Agaricomycotina</taxon>
        <taxon>Agaricomycetes</taxon>
        <taxon>Cantharellales</taxon>
        <taxon>Tulasnellaceae</taxon>
        <taxon>Tulasnella</taxon>
    </lineage>
</organism>
<proteinExistence type="predicted"/>
<evidence type="ECO:0000256" key="1">
    <source>
        <dbReference type="SAM" id="Phobius"/>
    </source>
</evidence>
<protein>
    <submittedName>
        <fullName evidence="3">Uncharacterized protein</fullName>
    </submittedName>
</protein>
<name>A0A0C3QSQ8_9AGAM</name>
<dbReference type="HOGENOM" id="CLU_1321754_0_0_1"/>
<keyword evidence="2" id="KW-0732">Signal</keyword>
<dbReference type="AlphaFoldDB" id="A0A0C3QSQ8"/>
<reference evidence="3 4" key="1">
    <citation type="submission" date="2014-04" db="EMBL/GenBank/DDBJ databases">
        <authorList>
            <consortium name="DOE Joint Genome Institute"/>
            <person name="Kuo A."/>
            <person name="Girlanda M."/>
            <person name="Perotto S."/>
            <person name="Kohler A."/>
            <person name="Nagy L.G."/>
            <person name="Floudas D."/>
            <person name="Copeland A."/>
            <person name="Barry K.W."/>
            <person name="Cichocki N."/>
            <person name="Veneault-Fourrey C."/>
            <person name="LaButti K."/>
            <person name="Lindquist E.A."/>
            <person name="Lipzen A."/>
            <person name="Lundell T."/>
            <person name="Morin E."/>
            <person name="Murat C."/>
            <person name="Sun H."/>
            <person name="Tunlid A."/>
            <person name="Henrissat B."/>
            <person name="Grigoriev I.V."/>
            <person name="Hibbett D.S."/>
            <person name="Martin F."/>
            <person name="Nordberg H.P."/>
            <person name="Cantor M.N."/>
            <person name="Hua S.X."/>
        </authorList>
    </citation>
    <scope>NUCLEOTIDE SEQUENCE [LARGE SCALE GENOMIC DNA]</scope>
    <source>
        <strain evidence="3 4">MUT 4182</strain>
    </source>
</reference>
<sequence>MFSSTLVSLAAAALFFLPSALSAPIANPTVITDVVAVADVQVNLHGVFAGFTDGRAKAKTLIDDIAAIKVDATTVDTVVTKLEAVHEIYATVSAYSNGLLTYAGSVDVNAAVDATAFAEVGAGVAAEIGACLEVLLKLETEVDAAVWVKLHAAITEVELAMNCMYKSLDVIVVGFLVALVIKIKLLAITLVQVIANLKIECLVSILII</sequence>
<evidence type="ECO:0000313" key="3">
    <source>
        <dbReference type="EMBL" id="KIO31084.1"/>
    </source>
</evidence>
<feature type="signal peptide" evidence="2">
    <location>
        <begin position="1"/>
        <end position="22"/>
    </location>
</feature>
<keyword evidence="1" id="KW-1133">Transmembrane helix</keyword>